<dbReference type="GO" id="GO:0008977">
    <property type="term" value="F:prephenate dehydrogenase (NAD+) activity"/>
    <property type="evidence" value="ECO:0007669"/>
    <property type="project" value="InterPro"/>
</dbReference>
<dbReference type="Gene3D" id="1.10.3660.10">
    <property type="entry name" value="6-phosphogluconate dehydrogenase C-terminal like domain"/>
    <property type="match status" value="1"/>
</dbReference>
<dbReference type="GO" id="GO:0070403">
    <property type="term" value="F:NAD+ binding"/>
    <property type="evidence" value="ECO:0007669"/>
    <property type="project" value="InterPro"/>
</dbReference>
<dbReference type="Gene3D" id="3.40.50.720">
    <property type="entry name" value="NAD(P)-binding Rossmann-like Domain"/>
    <property type="match status" value="1"/>
</dbReference>
<dbReference type="OrthoDB" id="9802008at2"/>
<dbReference type="InterPro" id="IPR036291">
    <property type="entry name" value="NAD(P)-bd_dom_sf"/>
</dbReference>
<dbReference type="PANTHER" id="PTHR21363">
    <property type="entry name" value="PREPHENATE DEHYDROGENASE"/>
    <property type="match status" value="1"/>
</dbReference>
<dbReference type="InterPro" id="IPR003099">
    <property type="entry name" value="Prephen_DH"/>
</dbReference>
<evidence type="ECO:0000313" key="4">
    <source>
        <dbReference type="Proteomes" id="UP000198724"/>
    </source>
</evidence>
<accession>A0A1I2Y6C5</accession>
<reference evidence="4" key="1">
    <citation type="submission" date="2016-10" db="EMBL/GenBank/DDBJ databases">
        <authorList>
            <person name="Varghese N."/>
            <person name="Submissions S."/>
        </authorList>
    </citation>
    <scope>NUCLEOTIDE SEQUENCE [LARGE SCALE GENOMIC DNA]</scope>
    <source>
        <strain evidence="4">LP51</strain>
    </source>
</reference>
<dbReference type="AlphaFoldDB" id="A0A1I2Y6C5"/>
<dbReference type="EMBL" id="FOOT01000007">
    <property type="protein sequence ID" value="SFH21152.1"/>
    <property type="molecule type" value="Genomic_DNA"/>
</dbReference>
<protein>
    <submittedName>
        <fullName evidence="3">Prephenate dehydrogenase</fullName>
    </submittedName>
</protein>
<evidence type="ECO:0000313" key="3">
    <source>
        <dbReference type="EMBL" id="SFH21152.1"/>
    </source>
</evidence>
<feature type="domain" description="Prephenate/arogenate dehydrogenase" evidence="2">
    <location>
        <begin position="2"/>
        <end position="288"/>
    </location>
</feature>
<dbReference type="PROSITE" id="PS51176">
    <property type="entry name" value="PDH_ADH"/>
    <property type="match status" value="1"/>
</dbReference>
<sequence>MKIVTIIGLGLIGGSAARDLRCEGFASNIIGVDQNPYHASTALELGLVDEVLPLEEALGKSDVVVLAVPVNAISALLTTVLDQLPAQATLIDFGSTKGVLCEQVRNHPKRGQYVAAHPIAGTENSGPSAALEHLYLGKTNIVCEREASSEGALATAMALFGALGLQTVFMDAETHDKHLAYISHLSHVSSFVLSMTVLDVEKAEKDIFGLAGSGFASTVRLAKSSPAMWAPIFEQNSAFLGQAIEEYISILKRFQQHLQNGETDKLYEMMEHANKIRPVLEGKSKTPAS</sequence>
<gene>
    <name evidence="3" type="ORF">SAMN05421739_10792</name>
</gene>
<dbReference type="SUPFAM" id="SSF48179">
    <property type="entry name" value="6-phosphogluconate dehydrogenase C-terminal domain-like"/>
    <property type="match status" value="1"/>
</dbReference>
<dbReference type="PANTHER" id="PTHR21363:SF0">
    <property type="entry name" value="PREPHENATE DEHYDROGENASE [NADP(+)]"/>
    <property type="match status" value="1"/>
</dbReference>
<name>A0A1I2Y6C5_9BACT</name>
<proteinExistence type="predicted"/>
<dbReference type="Pfam" id="PF20463">
    <property type="entry name" value="PDH_C"/>
    <property type="match status" value="1"/>
</dbReference>
<dbReference type="NCBIfam" id="NF006307">
    <property type="entry name" value="PRK08507.1"/>
    <property type="match status" value="1"/>
</dbReference>
<dbReference type="SUPFAM" id="SSF51735">
    <property type="entry name" value="NAD(P)-binding Rossmann-fold domains"/>
    <property type="match status" value="1"/>
</dbReference>
<dbReference type="STRING" id="1436961.SAMN05421739_10792"/>
<keyword evidence="1" id="KW-0560">Oxidoreductase</keyword>
<dbReference type="Proteomes" id="UP000198724">
    <property type="component" value="Unassembled WGS sequence"/>
</dbReference>
<dbReference type="Pfam" id="PF02153">
    <property type="entry name" value="PDH_N"/>
    <property type="match status" value="1"/>
</dbReference>
<organism evidence="3 4">
    <name type="scientific">Pontibacter chinhatensis</name>
    <dbReference type="NCBI Taxonomy" id="1436961"/>
    <lineage>
        <taxon>Bacteria</taxon>
        <taxon>Pseudomonadati</taxon>
        <taxon>Bacteroidota</taxon>
        <taxon>Cytophagia</taxon>
        <taxon>Cytophagales</taxon>
        <taxon>Hymenobacteraceae</taxon>
        <taxon>Pontibacter</taxon>
    </lineage>
</organism>
<keyword evidence="4" id="KW-1185">Reference proteome</keyword>
<dbReference type="GO" id="GO:0006571">
    <property type="term" value="P:tyrosine biosynthetic process"/>
    <property type="evidence" value="ECO:0007669"/>
    <property type="project" value="InterPro"/>
</dbReference>
<dbReference type="FunFam" id="3.40.50.720:FF:000208">
    <property type="entry name" value="Prephenate dehydrogenase"/>
    <property type="match status" value="1"/>
</dbReference>
<evidence type="ECO:0000256" key="1">
    <source>
        <dbReference type="ARBA" id="ARBA00023002"/>
    </source>
</evidence>
<dbReference type="InterPro" id="IPR008927">
    <property type="entry name" value="6-PGluconate_DH-like_C_sf"/>
</dbReference>
<dbReference type="InterPro" id="IPR046826">
    <property type="entry name" value="PDH_N"/>
</dbReference>
<dbReference type="GO" id="GO:0004665">
    <property type="term" value="F:prephenate dehydrogenase (NADP+) activity"/>
    <property type="evidence" value="ECO:0007669"/>
    <property type="project" value="InterPro"/>
</dbReference>
<dbReference type="InterPro" id="IPR050812">
    <property type="entry name" value="Preph/Arog_dehydrog"/>
</dbReference>
<evidence type="ECO:0000259" key="2">
    <source>
        <dbReference type="PROSITE" id="PS51176"/>
    </source>
</evidence>
<dbReference type="InterPro" id="IPR046825">
    <property type="entry name" value="PDH_C"/>
</dbReference>